<dbReference type="InterPro" id="IPR011049">
    <property type="entry name" value="Serralysin-like_metalloprot_C"/>
</dbReference>
<dbReference type="PROSITE" id="PS00330">
    <property type="entry name" value="HEMOLYSIN_CALCIUM"/>
    <property type="match status" value="3"/>
</dbReference>
<dbReference type="SUPFAM" id="SSF51120">
    <property type="entry name" value="beta-Roll"/>
    <property type="match status" value="1"/>
</dbReference>
<reference evidence="6" key="1">
    <citation type="journal article" date="2019" name="Int. J. Syst. Evol. Microbiol.">
        <title>The Global Catalogue of Microorganisms (GCM) 10K type strain sequencing project: providing services to taxonomists for standard genome sequencing and annotation.</title>
        <authorList>
            <consortium name="The Broad Institute Genomics Platform"/>
            <consortium name="The Broad Institute Genome Sequencing Center for Infectious Disease"/>
            <person name="Wu L."/>
            <person name="Ma J."/>
        </authorList>
    </citation>
    <scope>NUCLEOTIDE SEQUENCE [LARGE SCALE GENOMIC DNA]</scope>
    <source>
        <strain evidence="6">CECT 8482</strain>
    </source>
</reference>
<dbReference type="InterPro" id="IPR050557">
    <property type="entry name" value="RTX_toxin/Mannuronan_C5-epim"/>
</dbReference>
<evidence type="ECO:0000256" key="1">
    <source>
        <dbReference type="ARBA" id="ARBA00004613"/>
    </source>
</evidence>
<evidence type="ECO:0000256" key="3">
    <source>
        <dbReference type="SAM" id="MobiDB-lite"/>
    </source>
</evidence>
<evidence type="ECO:0000313" key="6">
    <source>
        <dbReference type="Proteomes" id="UP001243846"/>
    </source>
</evidence>
<feature type="domain" description="Hedgehog/Intein (Hint)" evidence="4">
    <location>
        <begin position="178"/>
        <end position="267"/>
    </location>
</feature>
<dbReference type="SUPFAM" id="SSF51294">
    <property type="entry name" value="Hedgehog/intein (Hint) domain"/>
    <property type="match status" value="1"/>
</dbReference>
<proteinExistence type="predicted"/>
<dbReference type="EMBL" id="JAUFRC010000001">
    <property type="protein sequence ID" value="MDN3710695.1"/>
    <property type="molecule type" value="Genomic_DNA"/>
</dbReference>
<evidence type="ECO:0000256" key="2">
    <source>
        <dbReference type="ARBA" id="ARBA00022525"/>
    </source>
</evidence>
<dbReference type="Proteomes" id="UP001243846">
    <property type="component" value="Unassembled WGS sequence"/>
</dbReference>
<name>A0ABT8D5I3_9RHOB</name>
<feature type="compositionally biased region" description="Gly residues" evidence="3">
    <location>
        <begin position="55"/>
        <end position="67"/>
    </location>
</feature>
<organism evidence="5 6">
    <name type="scientific">Paracoccus cavernae</name>
    <dbReference type="NCBI Taxonomy" id="1571207"/>
    <lineage>
        <taxon>Bacteria</taxon>
        <taxon>Pseudomonadati</taxon>
        <taxon>Pseudomonadota</taxon>
        <taxon>Alphaproteobacteria</taxon>
        <taxon>Rhodobacterales</taxon>
        <taxon>Paracoccaceae</taxon>
        <taxon>Paracoccus</taxon>
    </lineage>
</organism>
<feature type="region of interest" description="Disordered" evidence="3">
    <location>
        <begin position="47"/>
        <end position="67"/>
    </location>
</feature>
<accession>A0ABT8D5I3</accession>
<sequence length="310" mass="32871">MGGEGQDWLYGDTGNDILRGGNGQDSLFGGGDDRLFGDAGDDRLDGGLGDDTLEGGAGNDTLDGGGGRDVLTGGAGADVFIARDRIEITDFRVADRDYVDLSGYYNDANLVIINAARVAGGLATYRHPLEWLKADQADGVLDDIATSDGFAADLSMRIQNAGAAVSGSQLDTANTSVTCFTDDSMILTSHGVVRAADLALGDLVMTRDHGPRPIRWIGRRPVSAAELAAHQHLRPVRIAAGALGPGLPDADLVVSQQHRILVRSKIALRFSARWRFWSRPNIWCSSKGSRLSMTVGRSPISISCSMPMKS</sequence>
<dbReference type="PRINTS" id="PR00313">
    <property type="entry name" value="CABNDNGRPT"/>
</dbReference>
<evidence type="ECO:0000259" key="4">
    <source>
        <dbReference type="Pfam" id="PF13403"/>
    </source>
</evidence>
<dbReference type="PANTHER" id="PTHR38340:SF1">
    <property type="entry name" value="S-LAYER PROTEIN"/>
    <property type="match status" value="1"/>
</dbReference>
<dbReference type="InterPro" id="IPR018511">
    <property type="entry name" value="Hemolysin-typ_Ca-bd_CS"/>
</dbReference>
<protein>
    <submittedName>
        <fullName evidence="5">Hint domain-containing protein</fullName>
    </submittedName>
</protein>
<keyword evidence="6" id="KW-1185">Reference proteome</keyword>
<comment type="caution">
    <text evidence="5">The sequence shown here is derived from an EMBL/GenBank/DDBJ whole genome shotgun (WGS) entry which is preliminary data.</text>
</comment>
<dbReference type="InterPro" id="IPR036844">
    <property type="entry name" value="Hint_dom_sf"/>
</dbReference>
<gene>
    <name evidence="5" type="ORF">QWZ10_00550</name>
</gene>
<dbReference type="Pfam" id="PF00353">
    <property type="entry name" value="HemolysinCabind"/>
    <property type="match status" value="2"/>
</dbReference>
<dbReference type="Gene3D" id="2.150.10.10">
    <property type="entry name" value="Serralysin-like metalloprotease, C-terminal"/>
    <property type="match status" value="2"/>
</dbReference>
<dbReference type="InterPro" id="IPR001343">
    <property type="entry name" value="Hemolysn_Ca-bd"/>
</dbReference>
<dbReference type="PANTHER" id="PTHR38340">
    <property type="entry name" value="S-LAYER PROTEIN"/>
    <property type="match status" value="1"/>
</dbReference>
<keyword evidence="2" id="KW-0964">Secreted</keyword>
<comment type="subcellular location">
    <subcellularLocation>
        <location evidence="1">Secreted</location>
    </subcellularLocation>
</comment>
<dbReference type="Pfam" id="PF13403">
    <property type="entry name" value="Hint_2"/>
    <property type="match status" value="1"/>
</dbReference>
<evidence type="ECO:0000313" key="5">
    <source>
        <dbReference type="EMBL" id="MDN3710695.1"/>
    </source>
</evidence>
<dbReference type="InterPro" id="IPR028992">
    <property type="entry name" value="Hedgehog/Intein_dom"/>
</dbReference>